<reference evidence="1 2" key="1">
    <citation type="submission" date="2018-01" db="EMBL/GenBank/DDBJ databases">
        <title>Complete genome sequence of Flavivirga eckloniae ECD14 isolated from seaweed Ecklonia cava.</title>
        <authorList>
            <person name="Lee J.H."/>
            <person name="Baik K.S."/>
            <person name="Seong C.N."/>
        </authorList>
    </citation>
    <scope>NUCLEOTIDE SEQUENCE [LARGE SCALE GENOMIC DNA]</scope>
    <source>
        <strain evidence="1 2">ECD14</strain>
    </source>
</reference>
<dbReference type="Proteomes" id="UP000235826">
    <property type="component" value="Chromosome"/>
</dbReference>
<accession>A0A2K9PPS8</accession>
<name>A0A2K9PPS8_9FLAO</name>
<organism evidence="1 2">
    <name type="scientific">Flavivirga eckloniae</name>
    <dbReference type="NCBI Taxonomy" id="1803846"/>
    <lineage>
        <taxon>Bacteria</taxon>
        <taxon>Pseudomonadati</taxon>
        <taxon>Bacteroidota</taxon>
        <taxon>Flavobacteriia</taxon>
        <taxon>Flavobacteriales</taxon>
        <taxon>Flavobacteriaceae</taxon>
        <taxon>Flavivirga</taxon>
    </lineage>
</organism>
<proteinExistence type="predicted"/>
<sequence length="173" mass="19771">MHFKTLSILSLLVIFMSCKKTQDSNVEINVENTNSKEVTEKDISKIDYVEFDLDLKAEDIVKNWLGYSDLQENISNIKKGDLTFFKDNEESINALLKELKSGIPKEIKVPSISARVTVLETKLHKLKSLSNLSTTSKEELIDTIKDFLISFSSLNLQVNKKVEFDSRKIEKPQ</sequence>
<dbReference type="KEGG" id="fek:C1H87_10185"/>
<dbReference type="EMBL" id="CP025791">
    <property type="protein sequence ID" value="AUP79046.1"/>
    <property type="molecule type" value="Genomic_DNA"/>
</dbReference>
<gene>
    <name evidence="1" type="ORF">C1H87_10185</name>
</gene>
<dbReference type="RefSeq" id="WP_102755701.1">
    <property type="nucleotide sequence ID" value="NZ_CP025791.1"/>
</dbReference>
<keyword evidence="2" id="KW-1185">Reference proteome</keyword>
<evidence type="ECO:0000313" key="1">
    <source>
        <dbReference type="EMBL" id="AUP79046.1"/>
    </source>
</evidence>
<protein>
    <recommendedName>
        <fullName evidence="3">Lipoprotein</fullName>
    </recommendedName>
</protein>
<dbReference type="AlphaFoldDB" id="A0A2K9PPS8"/>
<dbReference type="PROSITE" id="PS51257">
    <property type="entry name" value="PROKAR_LIPOPROTEIN"/>
    <property type="match status" value="1"/>
</dbReference>
<evidence type="ECO:0008006" key="3">
    <source>
        <dbReference type="Google" id="ProtNLM"/>
    </source>
</evidence>
<evidence type="ECO:0000313" key="2">
    <source>
        <dbReference type="Proteomes" id="UP000235826"/>
    </source>
</evidence>
<dbReference type="OrthoDB" id="1443931at2"/>